<comment type="caution">
    <text evidence="1">The sequence shown here is derived from an EMBL/GenBank/DDBJ whole genome shotgun (WGS) entry which is preliminary data.</text>
</comment>
<reference evidence="1 2" key="1">
    <citation type="submission" date="2020-11" db="EMBL/GenBank/DDBJ databases">
        <title>Kaistella gelatinilytica sp. nov., a flavobacterium isolated from Antarctic Soil.</title>
        <authorList>
            <person name="Li J."/>
        </authorList>
    </citation>
    <scope>NUCLEOTIDE SEQUENCE [LARGE SCALE GENOMIC DNA]</scope>
    <source>
        <strain evidence="1 2">G5-32</strain>
    </source>
</reference>
<gene>
    <name evidence="1" type="ORF">IV494_00915</name>
</gene>
<keyword evidence="2" id="KW-1185">Reference proteome</keyword>
<organism evidence="1 2">
    <name type="scientific">Kaistella gelatinilytica</name>
    <dbReference type="NCBI Taxonomy" id="2787636"/>
    <lineage>
        <taxon>Bacteria</taxon>
        <taxon>Pseudomonadati</taxon>
        <taxon>Bacteroidota</taxon>
        <taxon>Flavobacteriia</taxon>
        <taxon>Flavobacteriales</taxon>
        <taxon>Weeksellaceae</taxon>
        <taxon>Chryseobacterium group</taxon>
        <taxon>Kaistella</taxon>
    </lineage>
</organism>
<evidence type="ECO:0000313" key="1">
    <source>
        <dbReference type="EMBL" id="MBF8455727.1"/>
    </source>
</evidence>
<dbReference type="Proteomes" id="UP000660070">
    <property type="component" value="Unassembled WGS sequence"/>
</dbReference>
<dbReference type="RefSeq" id="WP_196078294.1">
    <property type="nucleotide sequence ID" value="NZ_JADPVI010000001.1"/>
</dbReference>
<proteinExistence type="predicted"/>
<name>A0ABS0F7P4_9FLAO</name>
<evidence type="ECO:0000313" key="2">
    <source>
        <dbReference type="Proteomes" id="UP000660070"/>
    </source>
</evidence>
<protein>
    <submittedName>
        <fullName evidence="1">Uncharacterized protein</fullName>
    </submittedName>
</protein>
<accession>A0ABS0F7P4</accession>
<dbReference type="EMBL" id="JADPVI010000001">
    <property type="protein sequence ID" value="MBF8455727.1"/>
    <property type="molecule type" value="Genomic_DNA"/>
</dbReference>
<sequence>MNTETLKINLAQRILSLNDLPLLEKIKNLLKEDDDVIYYTVEGKSITKDQFISEMDEQQKDIKNGTAKFHTTDNVRKIVKNESSLGR</sequence>